<gene>
    <name evidence="1" type="ORF">FJZ47_02975</name>
</gene>
<evidence type="ECO:0000313" key="2">
    <source>
        <dbReference type="Proteomes" id="UP000712673"/>
    </source>
</evidence>
<dbReference type="EMBL" id="VGLS01000051">
    <property type="protein sequence ID" value="MBM3222753.1"/>
    <property type="molecule type" value="Genomic_DNA"/>
</dbReference>
<name>A0A937VX90_UNCTE</name>
<dbReference type="AlphaFoldDB" id="A0A937VX90"/>
<proteinExistence type="predicted"/>
<dbReference type="InterPro" id="IPR036514">
    <property type="entry name" value="SGNH_hydro_sf"/>
</dbReference>
<dbReference type="Gene3D" id="3.40.50.1110">
    <property type="entry name" value="SGNH hydrolase"/>
    <property type="match status" value="1"/>
</dbReference>
<accession>A0A937VX90</accession>
<dbReference type="Proteomes" id="UP000712673">
    <property type="component" value="Unassembled WGS sequence"/>
</dbReference>
<dbReference type="GO" id="GO:0016788">
    <property type="term" value="F:hydrolase activity, acting on ester bonds"/>
    <property type="evidence" value="ECO:0007669"/>
    <property type="project" value="UniProtKB-ARBA"/>
</dbReference>
<protein>
    <recommendedName>
        <fullName evidence="3">SGNH hydrolase-type esterase domain-containing protein</fullName>
    </recommendedName>
</protein>
<dbReference type="SUPFAM" id="SSF52266">
    <property type="entry name" value="SGNH hydrolase"/>
    <property type="match status" value="1"/>
</dbReference>
<organism evidence="1 2">
    <name type="scientific">Tectimicrobiota bacterium</name>
    <dbReference type="NCBI Taxonomy" id="2528274"/>
    <lineage>
        <taxon>Bacteria</taxon>
        <taxon>Pseudomonadati</taxon>
        <taxon>Nitrospinota/Tectimicrobiota group</taxon>
        <taxon>Candidatus Tectimicrobiota</taxon>
    </lineage>
</organism>
<comment type="caution">
    <text evidence="1">The sequence shown here is derived from an EMBL/GenBank/DDBJ whole genome shotgun (WGS) entry which is preliminary data.</text>
</comment>
<reference evidence="1" key="1">
    <citation type="submission" date="2019-03" db="EMBL/GenBank/DDBJ databases">
        <title>Lake Tanganyika Metagenome-Assembled Genomes (MAGs).</title>
        <authorList>
            <person name="Tran P."/>
        </authorList>
    </citation>
    <scope>NUCLEOTIDE SEQUENCE</scope>
    <source>
        <strain evidence="1">K_DeepCast_65m_m2_066</strain>
    </source>
</reference>
<evidence type="ECO:0000313" key="1">
    <source>
        <dbReference type="EMBL" id="MBM3222753.1"/>
    </source>
</evidence>
<evidence type="ECO:0008006" key="3">
    <source>
        <dbReference type="Google" id="ProtNLM"/>
    </source>
</evidence>
<sequence>MYTAELHTFNPVQALQTRDKPSILIMGDSFTAGRTSYASLVQEMLQEWRVVNAGVSGTGVLQALYMAPQRFATFRPSLFVYQVYVGNDLFDLRYPTSGPAIAPLRKIYWWTANHLRVVSYLNYRLRQFQETWFVPPPLPSPSGSHAGASPTSPETFNVAHYDSRTKLYFQAEPGLLEDTILVQGARQQDYALFLRQLTSLVQHCVPGVCRAMILVIPHVCQVDPAFMAYMRQLGARLTTPARLSNPDYPFLTRLREHFRAWPHVTMLNPLPMLRDAQAQQAVYYVHDEHLNPYGQQRLATWLAPQLLHP</sequence>